<reference evidence="4 5" key="1">
    <citation type="submission" date="2024-11" db="EMBL/GenBank/DDBJ databases">
        <title>Chromosome-level genome assembly of the freshwater bivalve Anodonta woodiana.</title>
        <authorList>
            <person name="Chen X."/>
        </authorList>
    </citation>
    <scope>NUCLEOTIDE SEQUENCE [LARGE SCALE GENOMIC DNA]</scope>
    <source>
        <strain evidence="4">MN2024</strain>
        <tissue evidence="4">Gills</tissue>
    </source>
</reference>
<evidence type="ECO:0000259" key="3">
    <source>
        <dbReference type="Pfam" id="PF07051"/>
    </source>
</evidence>
<evidence type="ECO:0000313" key="5">
    <source>
        <dbReference type="Proteomes" id="UP001634394"/>
    </source>
</evidence>
<feature type="compositionally biased region" description="Basic and acidic residues" evidence="1">
    <location>
        <begin position="1"/>
        <end position="10"/>
    </location>
</feature>
<keyword evidence="2" id="KW-0812">Transmembrane</keyword>
<feature type="transmembrane region" description="Helical" evidence="2">
    <location>
        <begin position="69"/>
        <end position="88"/>
    </location>
</feature>
<evidence type="ECO:0000313" key="4">
    <source>
        <dbReference type="EMBL" id="KAL3880482.1"/>
    </source>
</evidence>
<evidence type="ECO:0000256" key="2">
    <source>
        <dbReference type="SAM" id="Phobius"/>
    </source>
</evidence>
<evidence type="ECO:0000256" key="1">
    <source>
        <dbReference type="SAM" id="MobiDB-lite"/>
    </source>
</evidence>
<feature type="compositionally biased region" description="Basic and acidic residues" evidence="1">
    <location>
        <begin position="138"/>
        <end position="149"/>
    </location>
</feature>
<keyword evidence="2" id="KW-0472">Membrane</keyword>
<sequence>MASVNMDREAVATQRSHAPQKLTEDEERVLRQCSKEAFLYRSIPFGAAFLAGTVWAGKMGYLKPGGTRAAITSAGLVFCYVAGNVSYASQCRQKIQTLIPDSNLARKLREKFADKSSAINQEFVPDQSPTYFPSQEASGKDLYSEEIHSGRQAPGLDDSLRPTIDNNVIGISRKEEQPKDDRASITYEELRKRNREGHRNRRSSLSGIPTDQSEDSRHLNTPPGQKEPGFFDKNVTRKKNEYGDDWED</sequence>
<accession>A0ABD3X365</accession>
<feature type="transmembrane region" description="Helical" evidence="2">
    <location>
        <begin position="38"/>
        <end position="57"/>
    </location>
</feature>
<dbReference type="Proteomes" id="UP001634394">
    <property type="component" value="Unassembled WGS sequence"/>
</dbReference>
<feature type="compositionally biased region" description="Polar residues" evidence="1">
    <location>
        <begin position="127"/>
        <end position="137"/>
    </location>
</feature>
<keyword evidence="2" id="KW-1133">Transmembrane helix</keyword>
<feature type="region of interest" description="Disordered" evidence="1">
    <location>
        <begin position="1"/>
        <end position="23"/>
    </location>
</feature>
<protein>
    <recommendedName>
        <fullName evidence="3">OCIA domain-containing protein</fullName>
    </recommendedName>
</protein>
<gene>
    <name evidence="4" type="ORF">ACJMK2_032718</name>
</gene>
<organism evidence="4 5">
    <name type="scientific">Sinanodonta woodiana</name>
    <name type="common">Chinese pond mussel</name>
    <name type="synonym">Anodonta woodiana</name>
    <dbReference type="NCBI Taxonomy" id="1069815"/>
    <lineage>
        <taxon>Eukaryota</taxon>
        <taxon>Metazoa</taxon>
        <taxon>Spiralia</taxon>
        <taxon>Lophotrochozoa</taxon>
        <taxon>Mollusca</taxon>
        <taxon>Bivalvia</taxon>
        <taxon>Autobranchia</taxon>
        <taxon>Heteroconchia</taxon>
        <taxon>Palaeoheterodonta</taxon>
        <taxon>Unionida</taxon>
        <taxon>Unionoidea</taxon>
        <taxon>Unionidae</taxon>
        <taxon>Unioninae</taxon>
        <taxon>Sinanodonta</taxon>
    </lineage>
</organism>
<dbReference type="Pfam" id="PF07051">
    <property type="entry name" value="OCIA"/>
    <property type="match status" value="1"/>
</dbReference>
<dbReference type="InterPro" id="IPR040187">
    <property type="entry name" value="OCAD1/2"/>
</dbReference>
<dbReference type="EMBL" id="JBJQND010000004">
    <property type="protein sequence ID" value="KAL3880482.1"/>
    <property type="molecule type" value="Genomic_DNA"/>
</dbReference>
<feature type="domain" description="OCIA" evidence="3">
    <location>
        <begin position="21"/>
        <end position="98"/>
    </location>
</feature>
<dbReference type="PANTHER" id="PTHR13336:SF3">
    <property type="entry name" value="OCIA DOMAIN-CONTAINING PROTEIN 1"/>
    <property type="match status" value="1"/>
</dbReference>
<feature type="region of interest" description="Disordered" evidence="1">
    <location>
        <begin position="119"/>
        <end position="248"/>
    </location>
</feature>
<proteinExistence type="predicted"/>
<feature type="compositionally biased region" description="Basic and acidic residues" evidence="1">
    <location>
        <begin position="172"/>
        <end position="191"/>
    </location>
</feature>
<keyword evidence="5" id="KW-1185">Reference proteome</keyword>
<feature type="compositionally biased region" description="Basic residues" evidence="1">
    <location>
        <begin position="192"/>
        <end position="202"/>
    </location>
</feature>
<dbReference type="InterPro" id="IPR009764">
    <property type="entry name" value="OCIA_dom"/>
</dbReference>
<comment type="caution">
    <text evidence="4">The sequence shown here is derived from an EMBL/GenBank/DDBJ whole genome shotgun (WGS) entry which is preliminary data.</text>
</comment>
<name>A0ABD3X365_SINWO</name>
<dbReference type="PANTHER" id="PTHR13336">
    <property type="entry name" value="OVARIAN CARCINOMA IMMUNOREACTIVE ANTIGEN"/>
    <property type="match status" value="1"/>
</dbReference>
<dbReference type="AlphaFoldDB" id="A0ABD3X365"/>